<dbReference type="Gene3D" id="3.30.530.20">
    <property type="match status" value="1"/>
</dbReference>
<protein>
    <submittedName>
        <fullName evidence="1">SRPBCC family protein</fullName>
    </submittedName>
</protein>
<comment type="caution">
    <text evidence="1">The sequence shown here is derived from an EMBL/GenBank/DDBJ whole genome shotgun (WGS) entry which is preliminary data.</text>
</comment>
<sequence length="140" mass="15893">MIKIESSIKQIPYAQQTVYNNLSDLSHLERLKDKIPTDKVGDVSFDRDNITFKLPMAGQVTMKVISREEPKTIKMETVKSPVPLTFWIQLLPTEEKACKMRLTVQANVSPFLKGMVQKPLQEGLEKMADALAAIPYDEEI</sequence>
<dbReference type="InterPro" id="IPR023393">
    <property type="entry name" value="START-like_dom_sf"/>
</dbReference>
<dbReference type="RefSeq" id="WP_252760857.1">
    <property type="nucleotide sequence ID" value="NZ_JAMXLY010000019.1"/>
</dbReference>
<evidence type="ECO:0000313" key="2">
    <source>
        <dbReference type="Proteomes" id="UP001204015"/>
    </source>
</evidence>
<dbReference type="EMBL" id="JAMXLY010000019">
    <property type="protein sequence ID" value="MCO6025498.1"/>
    <property type="molecule type" value="Genomic_DNA"/>
</dbReference>
<dbReference type="Pfam" id="PF10604">
    <property type="entry name" value="Polyketide_cyc2"/>
    <property type="match status" value="1"/>
</dbReference>
<dbReference type="SUPFAM" id="SSF55961">
    <property type="entry name" value="Bet v1-like"/>
    <property type="match status" value="1"/>
</dbReference>
<reference evidence="1 2" key="1">
    <citation type="submission" date="2022-06" db="EMBL/GenBank/DDBJ databases">
        <title>A taxonomic note on the genus Prevotella: Description of four novel genera and emended description of the genera Hallella and Xylanibacter.</title>
        <authorList>
            <person name="Hitch T.C.A."/>
        </authorList>
    </citation>
    <scope>NUCLEOTIDE SEQUENCE [LARGE SCALE GENOMIC DNA]</scope>
    <source>
        <strain evidence="1 2">DSM 100619</strain>
    </source>
</reference>
<accession>A0ABT1BYQ6</accession>
<keyword evidence="2" id="KW-1185">Reference proteome</keyword>
<dbReference type="InterPro" id="IPR019587">
    <property type="entry name" value="Polyketide_cyclase/dehydratase"/>
</dbReference>
<evidence type="ECO:0000313" key="1">
    <source>
        <dbReference type="EMBL" id="MCO6025498.1"/>
    </source>
</evidence>
<organism evidence="1 2">
    <name type="scientific">Segatella cerevisiae</name>
    <dbReference type="NCBI Taxonomy" id="2053716"/>
    <lineage>
        <taxon>Bacteria</taxon>
        <taxon>Pseudomonadati</taxon>
        <taxon>Bacteroidota</taxon>
        <taxon>Bacteroidia</taxon>
        <taxon>Bacteroidales</taxon>
        <taxon>Prevotellaceae</taxon>
        <taxon>Segatella</taxon>
    </lineage>
</organism>
<proteinExistence type="predicted"/>
<name>A0ABT1BYQ6_9BACT</name>
<gene>
    <name evidence="1" type="ORF">NG821_06520</name>
</gene>
<dbReference type="Proteomes" id="UP001204015">
    <property type="component" value="Unassembled WGS sequence"/>
</dbReference>